<keyword evidence="8" id="KW-0443">Lipid metabolism</keyword>
<evidence type="ECO:0000259" key="15">
    <source>
        <dbReference type="SMART" id="SM00829"/>
    </source>
</evidence>
<dbReference type="InterPro" id="IPR036291">
    <property type="entry name" value="NAD(P)-bd_dom_sf"/>
</dbReference>
<accession>A0A226EKM5</accession>
<evidence type="ECO:0000256" key="2">
    <source>
        <dbReference type="ARBA" id="ARBA00010371"/>
    </source>
</evidence>
<dbReference type="GO" id="GO:0141148">
    <property type="term" value="F:enoyl-[acyl-carrier-protein] reductase (NADPH) activity"/>
    <property type="evidence" value="ECO:0007669"/>
    <property type="project" value="UniProtKB-EC"/>
</dbReference>
<dbReference type="InterPro" id="IPR013149">
    <property type="entry name" value="ADH-like_C"/>
</dbReference>
<evidence type="ECO:0000256" key="7">
    <source>
        <dbReference type="ARBA" id="ARBA00023002"/>
    </source>
</evidence>
<keyword evidence="10" id="KW-0275">Fatty acid biosynthesis</keyword>
<dbReference type="OMA" id="YGYTQSK"/>
<evidence type="ECO:0000256" key="14">
    <source>
        <dbReference type="ARBA" id="ARBA00048843"/>
    </source>
</evidence>
<dbReference type="PANTHER" id="PTHR43981:SF2">
    <property type="entry name" value="ENOYL-[ACYL-CARRIER-PROTEIN] REDUCTASE, MITOCHONDRIAL"/>
    <property type="match status" value="1"/>
</dbReference>
<keyword evidence="5" id="KW-0521">NADP</keyword>
<evidence type="ECO:0000256" key="5">
    <source>
        <dbReference type="ARBA" id="ARBA00022857"/>
    </source>
</evidence>
<evidence type="ECO:0000256" key="11">
    <source>
        <dbReference type="ARBA" id="ARBA00038963"/>
    </source>
</evidence>
<dbReference type="EMBL" id="LNIX01000003">
    <property type="protein sequence ID" value="OXA57136.1"/>
    <property type="molecule type" value="Genomic_DNA"/>
</dbReference>
<dbReference type="GO" id="GO:0006633">
    <property type="term" value="P:fatty acid biosynthetic process"/>
    <property type="evidence" value="ECO:0007669"/>
    <property type="project" value="UniProtKB-KW"/>
</dbReference>
<dbReference type="Pfam" id="PF08240">
    <property type="entry name" value="ADH_N"/>
    <property type="match status" value="1"/>
</dbReference>
<dbReference type="FunFam" id="3.40.50.720:FF:000112">
    <property type="entry name" value="Enoyl-[acyl-carrier-protein] reductase 1, mitochondrial"/>
    <property type="match status" value="1"/>
</dbReference>
<dbReference type="Gene3D" id="3.90.180.10">
    <property type="entry name" value="Medium-chain alcohol dehydrogenases, catalytic domain"/>
    <property type="match status" value="1"/>
</dbReference>
<dbReference type="InterPro" id="IPR020843">
    <property type="entry name" value="ER"/>
</dbReference>
<evidence type="ECO:0000256" key="4">
    <source>
        <dbReference type="ARBA" id="ARBA00022832"/>
    </source>
</evidence>
<feature type="domain" description="Enoyl reductase (ER)" evidence="15">
    <location>
        <begin position="56"/>
        <end position="373"/>
    </location>
</feature>
<dbReference type="EC" id="1.3.1.104" evidence="11"/>
<dbReference type="InterPro" id="IPR011032">
    <property type="entry name" value="GroES-like_sf"/>
</dbReference>
<keyword evidence="7" id="KW-0560">Oxidoreductase</keyword>
<dbReference type="SUPFAM" id="SSF51735">
    <property type="entry name" value="NAD(P)-binding Rossmann-fold domains"/>
    <property type="match status" value="1"/>
</dbReference>
<dbReference type="STRING" id="158441.A0A226EKM5"/>
<keyword evidence="3" id="KW-0444">Lipid biosynthesis</keyword>
<dbReference type="CDD" id="cd08290">
    <property type="entry name" value="ETR"/>
    <property type="match status" value="1"/>
</dbReference>
<dbReference type="Pfam" id="PF00107">
    <property type="entry name" value="ADH_zinc_N"/>
    <property type="match status" value="1"/>
</dbReference>
<evidence type="ECO:0000256" key="8">
    <source>
        <dbReference type="ARBA" id="ARBA00023098"/>
    </source>
</evidence>
<protein>
    <recommendedName>
        <fullName evidence="12">Enoyl-[acyl-carrier-protein] reductase, mitochondrial</fullName>
        <ecNumber evidence="11">1.3.1.104</ecNumber>
    </recommendedName>
    <alternativeName>
        <fullName evidence="13">2-enoyl thioester reductase</fullName>
    </alternativeName>
</protein>
<comment type="caution">
    <text evidence="16">The sequence shown here is derived from an EMBL/GenBank/DDBJ whole genome shotgun (WGS) entry which is preliminary data.</text>
</comment>
<comment type="subcellular location">
    <subcellularLocation>
        <location evidence="1">Mitochondrion</location>
    </subcellularLocation>
</comment>
<keyword evidence="6" id="KW-0809">Transit peptide</keyword>
<organism evidence="16 17">
    <name type="scientific">Folsomia candida</name>
    <name type="common">Springtail</name>
    <dbReference type="NCBI Taxonomy" id="158441"/>
    <lineage>
        <taxon>Eukaryota</taxon>
        <taxon>Metazoa</taxon>
        <taxon>Ecdysozoa</taxon>
        <taxon>Arthropoda</taxon>
        <taxon>Hexapoda</taxon>
        <taxon>Collembola</taxon>
        <taxon>Entomobryomorpha</taxon>
        <taxon>Isotomoidea</taxon>
        <taxon>Isotomidae</taxon>
        <taxon>Proisotominae</taxon>
        <taxon>Folsomia</taxon>
    </lineage>
</organism>
<dbReference type="AlphaFoldDB" id="A0A226EKM5"/>
<evidence type="ECO:0000256" key="3">
    <source>
        <dbReference type="ARBA" id="ARBA00022516"/>
    </source>
</evidence>
<keyword evidence="17" id="KW-1185">Reference proteome</keyword>
<evidence type="ECO:0000313" key="16">
    <source>
        <dbReference type="EMBL" id="OXA57136.1"/>
    </source>
</evidence>
<evidence type="ECO:0000256" key="9">
    <source>
        <dbReference type="ARBA" id="ARBA00023128"/>
    </source>
</evidence>
<evidence type="ECO:0000256" key="13">
    <source>
        <dbReference type="ARBA" id="ARBA00042123"/>
    </source>
</evidence>
<comment type="catalytic activity">
    <reaction evidence="14">
        <text>a 2,3-saturated acyl-[ACP] + NADP(+) = a (2E)-enoyl-[ACP] + NADPH + H(+)</text>
        <dbReference type="Rhea" id="RHEA:22564"/>
        <dbReference type="Rhea" id="RHEA-COMP:9925"/>
        <dbReference type="Rhea" id="RHEA-COMP:9926"/>
        <dbReference type="ChEBI" id="CHEBI:15378"/>
        <dbReference type="ChEBI" id="CHEBI:57783"/>
        <dbReference type="ChEBI" id="CHEBI:58349"/>
        <dbReference type="ChEBI" id="CHEBI:78784"/>
        <dbReference type="ChEBI" id="CHEBI:78785"/>
        <dbReference type="EC" id="1.3.1.104"/>
    </reaction>
</comment>
<evidence type="ECO:0000256" key="1">
    <source>
        <dbReference type="ARBA" id="ARBA00004173"/>
    </source>
</evidence>
<dbReference type="OrthoDB" id="7482721at2759"/>
<dbReference type="PANTHER" id="PTHR43981">
    <property type="entry name" value="ENOYL-[ACYL-CARRIER-PROTEIN] REDUCTASE, MITOCHONDRIAL"/>
    <property type="match status" value="1"/>
</dbReference>
<reference evidence="16 17" key="1">
    <citation type="submission" date="2015-12" db="EMBL/GenBank/DDBJ databases">
        <title>The genome of Folsomia candida.</title>
        <authorList>
            <person name="Faddeeva A."/>
            <person name="Derks M.F."/>
            <person name="Anvar Y."/>
            <person name="Smit S."/>
            <person name="Van Straalen N."/>
            <person name="Roelofs D."/>
        </authorList>
    </citation>
    <scope>NUCLEOTIDE SEQUENCE [LARGE SCALE GENOMIC DNA]</scope>
    <source>
        <strain evidence="16 17">VU population</strain>
        <tissue evidence="16">Whole body</tissue>
    </source>
</reference>
<keyword evidence="9" id="KW-0496">Mitochondrion</keyword>
<dbReference type="SMART" id="SM00829">
    <property type="entry name" value="PKS_ER"/>
    <property type="match status" value="1"/>
</dbReference>
<dbReference type="InterPro" id="IPR013154">
    <property type="entry name" value="ADH-like_N"/>
</dbReference>
<sequence length="376" mass="41545">MMSKSATRPILRMLGRFYASTSSGVEAAASSTTSTTQTVKQTLPVTGHKLAYSEFGDPSAVIRRERFQIDAVPENHIVVKMLASPVNPADLNTIQGTYPVKPAKLPAVPGNEGVGVVIKTAAIPGRDPINEGDWVIPRTPAFGTWQAFVHGSSEDFIKIPQMDLVTAATLSVNPCTAYRMLKDFETLKPGDRVIQNGGNSAVGQAVIQLCREFGLKCVSLVRPREDFKQLKAKLMTLGNSDTIIITDDDLRGMMRDFKAQLALNCVGGKCATDIMRVLDTGRTMVTYGGMSRQPVVLPTSSLIFNDVKLKGFWMTRWNRTQPHEDRKEMLEYLSNLALTGKWIPPEHKLIPFAKYRDALENTMKGYTGVKYIIKFD</sequence>
<dbReference type="SUPFAM" id="SSF50129">
    <property type="entry name" value="GroES-like"/>
    <property type="match status" value="1"/>
</dbReference>
<gene>
    <name evidence="16" type="ORF">Fcan01_06953</name>
</gene>
<name>A0A226EKM5_FOLCA</name>
<keyword evidence="4" id="KW-0276">Fatty acid metabolism</keyword>
<evidence type="ECO:0000256" key="10">
    <source>
        <dbReference type="ARBA" id="ARBA00023160"/>
    </source>
</evidence>
<evidence type="ECO:0000256" key="6">
    <source>
        <dbReference type="ARBA" id="ARBA00022946"/>
    </source>
</evidence>
<dbReference type="Proteomes" id="UP000198287">
    <property type="component" value="Unassembled WGS sequence"/>
</dbReference>
<dbReference type="InterPro" id="IPR051034">
    <property type="entry name" value="Mito_Enoyl-ACP_Reductase"/>
</dbReference>
<evidence type="ECO:0000313" key="17">
    <source>
        <dbReference type="Proteomes" id="UP000198287"/>
    </source>
</evidence>
<evidence type="ECO:0000256" key="12">
    <source>
        <dbReference type="ARBA" id="ARBA00041058"/>
    </source>
</evidence>
<dbReference type="GO" id="GO:0005739">
    <property type="term" value="C:mitochondrion"/>
    <property type="evidence" value="ECO:0007669"/>
    <property type="project" value="UniProtKB-SubCell"/>
</dbReference>
<comment type="similarity">
    <text evidence="2">Belongs to the zinc-containing alcohol dehydrogenase family. Quinone oxidoreductase subfamily.</text>
</comment>
<proteinExistence type="inferred from homology"/>
<dbReference type="Gene3D" id="3.40.50.720">
    <property type="entry name" value="NAD(P)-binding Rossmann-like Domain"/>
    <property type="match status" value="1"/>
</dbReference>